<proteinExistence type="inferred from homology"/>
<dbReference type="InterPro" id="IPR001330">
    <property type="entry name" value="Prenyltrans"/>
</dbReference>
<protein>
    <submittedName>
        <fullName evidence="10">Uu.00g036870.m01.CDS01</fullName>
    </submittedName>
</protein>
<evidence type="ECO:0000256" key="4">
    <source>
        <dbReference type="ARBA" id="ARBA00022679"/>
    </source>
</evidence>
<dbReference type="Proteomes" id="UP001295740">
    <property type="component" value="Unassembled WGS sequence"/>
</dbReference>
<evidence type="ECO:0000256" key="2">
    <source>
        <dbReference type="ARBA" id="ARBA00010497"/>
    </source>
</evidence>
<name>A0AAI8YB67_9PEZI</name>
<keyword evidence="6" id="KW-0677">Repeat</keyword>
<evidence type="ECO:0000313" key="11">
    <source>
        <dbReference type="Proteomes" id="UP001295740"/>
    </source>
</evidence>
<evidence type="ECO:0000256" key="1">
    <source>
        <dbReference type="ARBA" id="ARBA00001947"/>
    </source>
</evidence>
<dbReference type="PANTHER" id="PTHR11774">
    <property type="entry name" value="GERANYLGERANYL TRANSFERASE TYPE BETA SUBUNIT"/>
    <property type="match status" value="1"/>
</dbReference>
<organism evidence="10 11">
    <name type="scientific">Anthostomella pinea</name>
    <dbReference type="NCBI Taxonomy" id="933095"/>
    <lineage>
        <taxon>Eukaryota</taxon>
        <taxon>Fungi</taxon>
        <taxon>Dikarya</taxon>
        <taxon>Ascomycota</taxon>
        <taxon>Pezizomycotina</taxon>
        <taxon>Sordariomycetes</taxon>
        <taxon>Xylariomycetidae</taxon>
        <taxon>Xylariales</taxon>
        <taxon>Xylariaceae</taxon>
        <taxon>Anthostomella</taxon>
    </lineage>
</organism>
<keyword evidence="5" id="KW-0479">Metal-binding</keyword>
<dbReference type="SUPFAM" id="SSF48239">
    <property type="entry name" value="Terpenoid cyclases/Protein prenyltransferases"/>
    <property type="match status" value="1"/>
</dbReference>
<evidence type="ECO:0000256" key="6">
    <source>
        <dbReference type="ARBA" id="ARBA00022737"/>
    </source>
</evidence>
<feature type="domain" description="Prenyltransferase alpha-alpha toroid" evidence="9">
    <location>
        <begin position="11"/>
        <end position="407"/>
    </location>
</feature>
<evidence type="ECO:0000256" key="5">
    <source>
        <dbReference type="ARBA" id="ARBA00022723"/>
    </source>
</evidence>
<evidence type="ECO:0000256" key="7">
    <source>
        <dbReference type="ARBA" id="ARBA00022833"/>
    </source>
</evidence>
<dbReference type="InterPro" id="IPR008930">
    <property type="entry name" value="Terpenoid_cyclase/PrenylTrfase"/>
</dbReference>
<accession>A0AAI8YB67</accession>
<dbReference type="GO" id="GO:0046872">
    <property type="term" value="F:metal ion binding"/>
    <property type="evidence" value="ECO:0007669"/>
    <property type="project" value="UniProtKB-KW"/>
</dbReference>
<gene>
    <name evidence="10" type="ORF">KHLLAP_LOCUS1302</name>
</gene>
<keyword evidence="7" id="KW-0862">Zinc</keyword>
<dbReference type="PANTHER" id="PTHR11774:SF4">
    <property type="entry name" value="GERANYLGERANYL TRANSFERASE TYPE-1 SUBUNIT BETA"/>
    <property type="match status" value="1"/>
</dbReference>
<evidence type="ECO:0000313" key="10">
    <source>
        <dbReference type="EMBL" id="CAJ2500834.1"/>
    </source>
</evidence>
<keyword evidence="3" id="KW-0637">Prenyltransferase</keyword>
<evidence type="ECO:0000259" key="9">
    <source>
        <dbReference type="Pfam" id="PF00432"/>
    </source>
</evidence>
<sequence length="430" mass="46261">MAAADTLEPPLDTARHIRYWQRCFRSVLPHHYTSNDSIRLTLGTFIISALDLLSASTPDAPIITSADRTSLRAWILNLQHPHGGFCGSPHHVLPRRYTTAFDWEKEVEVARDPANANIAATYFAVLALGILAEGDGATAYDGIDRARTLRWLKKLQRKDGSFGEIVTGDGSVAGGRDMRYCYLAATIRWALGGAEGGGAHDFDVDALVGHIRRAQAFDGGIAESSTHESQSGYAYCAVASLALLDRANPDPFAPPDHYVRTGIPSIPALVHFLVHRQVAYLDSGSDEDEDDDDSPNHPLPDLASLSSPDPPAPRVSGFNGRPNKLVDTCYVWWNAAALTLLGQGGLIDLEPVRRFLIEKTQHLIGGFAKHPGGPPDVYHAYMGLAALGTMAGDAVEPGLGKFDPRLCAGADVAGKILKAREALIATSQDD</sequence>
<feature type="region of interest" description="Disordered" evidence="8">
    <location>
        <begin position="283"/>
        <end position="319"/>
    </location>
</feature>
<comment type="cofactor">
    <cofactor evidence="1">
        <name>Zn(2+)</name>
        <dbReference type="ChEBI" id="CHEBI:29105"/>
    </cofactor>
</comment>
<comment type="caution">
    <text evidence="10">The sequence shown here is derived from an EMBL/GenBank/DDBJ whole genome shotgun (WGS) entry which is preliminary data.</text>
</comment>
<dbReference type="Pfam" id="PF00432">
    <property type="entry name" value="Prenyltrans"/>
    <property type="match status" value="1"/>
</dbReference>
<dbReference type="AlphaFoldDB" id="A0AAI8YB67"/>
<keyword evidence="11" id="KW-1185">Reference proteome</keyword>
<feature type="compositionally biased region" description="Acidic residues" evidence="8">
    <location>
        <begin position="284"/>
        <end position="293"/>
    </location>
</feature>
<dbReference type="GO" id="GO:0004662">
    <property type="term" value="F:CAAX-protein geranylgeranyltransferase activity"/>
    <property type="evidence" value="ECO:0007669"/>
    <property type="project" value="TreeGrafter"/>
</dbReference>
<keyword evidence="4" id="KW-0808">Transferase</keyword>
<reference evidence="10" key="1">
    <citation type="submission" date="2023-10" db="EMBL/GenBank/DDBJ databases">
        <authorList>
            <person name="Hackl T."/>
        </authorList>
    </citation>
    <scope>NUCLEOTIDE SEQUENCE</scope>
</reference>
<dbReference type="EMBL" id="CAUWAG010000003">
    <property type="protein sequence ID" value="CAJ2500834.1"/>
    <property type="molecule type" value="Genomic_DNA"/>
</dbReference>
<evidence type="ECO:0000256" key="3">
    <source>
        <dbReference type="ARBA" id="ARBA00022602"/>
    </source>
</evidence>
<evidence type="ECO:0000256" key="8">
    <source>
        <dbReference type="SAM" id="MobiDB-lite"/>
    </source>
</evidence>
<dbReference type="InterPro" id="IPR045089">
    <property type="entry name" value="PGGT1B-like"/>
</dbReference>
<dbReference type="GO" id="GO:0005953">
    <property type="term" value="C:CAAX-protein geranylgeranyltransferase complex"/>
    <property type="evidence" value="ECO:0007669"/>
    <property type="project" value="TreeGrafter"/>
</dbReference>
<dbReference type="Gene3D" id="1.50.10.20">
    <property type="match status" value="1"/>
</dbReference>
<comment type="similarity">
    <text evidence="2">Belongs to the protein prenyltransferase subunit beta family.</text>
</comment>